<dbReference type="AlphaFoldDB" id="A0AAD7GN73"/>
<reference evidence="1" key="1">
    <citation type="submission" date="2023-03" db="EMBL/GenBank/DDBJ databases">
        <title>Massive genome expansion in bonnet fungi (Mycena s.s.) driven by repeated elements and novel gene families across ecological guilds.</title>
        <authorList>
            <consortium name="Lawrence Berkeley National Laboratory"/>
            <person name="Harder C.B."/>
            <person name="Miyauchi S."/>
            <person name="Viragh M."/>
            <person name="Kuo A."/>
            <person name="Thoen E."/>
            <person name="Andreopoulos B."/>
            <person name="Lu D."/>
            <person name="Skrede I."/>
            <person name="Drula E."/>
            <person name="Henrissat B."/>
            <person name="Morin E."/>
            <person name="Kohler A."/>
            <person name="Barry K."/>
            <person name="LaButti K."/>
            <person name="Morin E."/>
            <person name="Salamov A."/>
            <person name="Lipzen A."/>
            <person name="Mereny Z."/>
            <person name="Hegedus B."/>
            <person name="Baldrian P."/>
            <person name="Stursova M."/>
            <person name="Weitz H."/>
            <person name="Taylor A."/>
            <person name="Grigoriev I.V."/>
            <person name="Nagy L.G."/>
            <person name="Martin F."/>
            <person name="Kauserud H."/>
        </authorList>
    </citation>
    <scope>NUCLEOTIDE SEQUENCE</scope>
    <source>
        <strain evidence="1">CBHHK067</strain>
    </source>
</reference>
<sequence>MSTLQVWIPLRRPMCYFSTSLVYIRRYSADAAPERPPQKRRYTVRKRWSAARVSTLNPSLITPADHIDLSWKTQAALDFPVPTMVYPTIRYTAHRPPGLIHADIPFPARSRGFLYYQSDAHAALAGSIRFRLTPHNDSASRGQDLRLPSGFPWQILLAQMAYRSEYAFMAEQLVREGLVTREQLSRCRDAFAQKKQIYPQYTLFGLHSTFLVNFSSAVCLTVVGEPLHDLTMPNLFAVHASRKRYFPWTGSAIARFEPSILPEHADRRVIHMRIVEILEPVACTVDADNYTGRVVQPQEGQLLTTRNPIGISGPWAYDIDNDRPTSKVAASLRVLWDNSRTP</sequence>
<gene>
    <name evidence="1" type="ORF">B0H17DRAFT_315164</name>
</gene>
<organism evidence="1 2">
    <name type="scientific">Mycena rosella</name>
    <name type="common">Pink bonnet</name>
    <name type="synonym">Agaricus rosellus</name>
    <dbReference type="NCBI Taxonomy" id="1033263"/>
    <lineage>
        <taxon>Eukaryota</taxon>
        <taxon>Fungi</taxon>
        <taxon>Dikarya</taxon>
        <taxon>Basidiomycota</taxon>
        <taxon>Agaricomycotina</taxon>
        <taxon>Agaricomycetes</taxon>
        <taxon>Agaricomycetidae</taxon>
        <taxon>Agaricales</taxon>
        <taxon>Marasmiineae</taxon>
        <taxon>Mycenaceae</taxon>
        <taxon>Mycena</taxon>
    </lineage>
</organism>
<accession>A0AAD7GN73</accession>
<evidence type="ECO:0000313" key="2">
    <source>
        <dbReference type="Proteomes" id="UP001221757"/>
    </source>
</evidence>
<protein>
    <submittedName>
        <fullName evidence="1">Uncharacterized protein</fullName>
    </submittedName>
</protein>
<comment type="caution">
    <text evidence="1">The sequence shown here is derived from an EMBL/GenBank/DDBJ whole genome shotgun (WGS) entry which is preliminary data.</text>
</comment>
<proteinExistence type="predicted"/>
<name>A0AAD7GN73_MYCRO</name>
<dbReference type="Proteomes" id="UP001221757">
    <property type="component" value="Unassembled WGS sequence"/>
</dbReference>
<dbReference type="EMBL" id="JARKIE010000024">
    <property type="protein sequence ID" value="KAJ7698889.1"/>
    <property type="molecule type" value="Genomic_DNA"/>
</dbReference>
<keyword evidence="2" id="KW-1185">Reference proteome</keyword>
<evidence type="ECO:0000313" key="1">
    <source>
        <dbReference type="EMBL" id="KAJ7698889.1"/>
    </source>
</evidence>